<proteinExistence type="predicted"/>
<dbReference type="OrthoDB" id="10623989at2759"/>
<keyword evidence="3" id="KW-1185">Reference proteome</keyword>
<protein>
    <submittedName>
        <fullName evidence="2">Uncharacterized protein</fullName>
    </submittedName>
</protein>
<feature type="region of interest" description="Disordered" evidence="1">
    <location>
        <begin position="715"/>
        <end position="753"/>
    </location>
</feature>
<feature type="compositionally biased region" description="Low complexity" evidence="1">
    <location>
        <begin position="33"/>
        <end position="49"/>
    </location>
</feature>
<name>U6G0Q3_9EIME</name>
<dbReference type="VEuPathDB" id="ToxoDB:EPH_0000850"/>
<evidence type="ECO:0000256" key="1">
    <source>
        <dbReference type="SAM" id="MobiDB-lite"/>
    </source>
</evidence>
<feature type="region of interest" description="Disordered" evidence="1">
    <location>
        <begin position="390"/>
        <end position="429"/>
    </location>
</feature>
<dbReference type="Proteomes" id="UP000018201">
    <property type="component" value="Unassembled WGS sequence"/>
</dbReference>
<feature type="compositionally biased region" description="Polar residues" evidence="1">
    <location>
        <begin position="168"/>
        <end position="180"/>
    </location>
</feature>
<feature type="compositionally biased region" description="Basic and acidic residues" evidence="1">
    <location>
        <begin position="729"/>
        <end position="747"/>
    </location>
</feature>
<feature type="region of interest" description="Disordered" evidence="1">
    <location>
        <begin position="624"/>
        <end position="670"/>
    </location>
</feature>
<dbReference type="AlphaFoldDB" id="U6G0Q3"/>
<accession>U6G0Q3</accession>
<feature type="compositionally biased region" description="Basic and acidic residues" evidence="1">
    <location>
        <begin position="50"/>
        <end position="62"/>
    </location>
</feature>
<evidence type="ECO:0000313" key="2">
    <source>
        <dbReference type="EMBL" id="CDI73881.1"/>
    </source>
</evidence>
<sequence length="778" mass="84067">MSSWSLLATQIGKPSRVASAREATEMQTKRNVAASPEAAREAAAAAAPKAAERTHRSSREQQNKQVKSAGTTDTVVAAAVLEAKRRLRKKRKHFLQQQNMLQHPHLATRDELLRRRDARLMAFVRQQLMLPVDTVAGEDASALNMQQKSILRPRSVVLLTEKQRQALLQSSNEEGSSRQLKQGPEQDSERQQQEQAACSGKKTSRGCGEVATLPLALLQEEVQQQQEHSCRGTPLILSARSPGAAAAAAAAAVLMLPAHPSFPCSSSSTPPLPVEHHHQLVQLQQEKSCSEAASGAVATEPLAAATAAEFPLSPIQVASAVTTPRSCNDSFPPNPMVVAGPTRQPAAACTPAAAAAARTGQRLEAVKQCANRVREALRLEGKISALLTHTEHSGRRSSSGSRSSSKEKLFDGLEETFATPRPVTPRNGSMEIPFQMQRGNAGSPADREKVITPPRVSTGCGEMPFPPIKQQLHRMQQPQDQRQHQPQVLSRCEDGSCSDSARVPFGPTGQRASGLKIRSLQCTPRAANGCSSSRSSRGTQLINAGVNEVEAAVNTESAASAAAERAEAAEKAAKTILNKQQDRVIVRLSLGSLKCSPPAEGACAASAETLDALRQEDIQRKQLQKLPSQQQQTEPRRRNSFVQSLKARADAYRDQKQQQHPDGVPRTPKGTIFRTAISQGSGSSASIRLVSSTSSSNMLATSAVHWPHKVLAKLPSEVDPQRSSSSSTEQRHGDARELFARDKHCLNQDEEGDEREIELLLTEEAQSSFNDWGRSPLQ</sequence>
<gene>
    <name evidence="2" type="ORF">EPH_0000850</name>
</gene>
<organism evidence="2 3">
    <name type="scientific">Eimeria praecox</name>
    <dbReference type="NCBI Taxonomy" id="51316"/>
    <lineage>
        <taxon>Eukaryota</taxon>
        <taxon>Sar</taxon>
        <taxon>Alveolata</taxon>
        <taxon>Apicomplexa</taxon>
        <taxon>Conoidasida</taxon>
        <taxon>Coccidia</taxon>
        <taxon>Eucoccidiorida</taxon>
        <taxon>Eimeriorina</taxon>
        <taxon>Eimeriidae</taxon>
        <taxon>Eimeria</taxon>
    </lineage>
</organism>
<reference evidence="2" key="2">
    <citation type="submission" date="2013-10" db="EMBL/GenBank/DDBJ databases">
        <authorList>
            <person name="Aslett M."/>
        </authorList>
    </citation>
    <scope>NUCLEOTIDE SEQUENCE [LARGE SCALE GENOMIC DNA]</scope>
    <source>
        <strain evidence="2">Houghton</strain>
    </source>
</reference>
<evidence type="ECO:0000313" key="3">
    <source>
        <dbReference type="Proteomes" id="UP000018201"/>
    </source>
</evidence>
<reference evidence="2" key="1">
    <citation type="submission" date="2013-10" db="EMBL/GenBank/DDBJ databases">
        <title>Genomic analysis of the causative agents of coccidiosis in chickens.</title>
        <authorList>
            <person name="Reid A.J."/>
            <person name="Blake D."/>
            <person name="Billington K."/>
            <person name="Browne H."/>
            <person name="Dunn M."/>
            <person name="Hung S."/>
            <person name="Kawahara F."/>
            <person name="Miranda-Saavedra D."/>
            <person name="Mourier T."/>
            <person name="Nagra H."/>
            <person name="Otto T.D."/>
            <person name="Rawlings N."/>
            <person name="Sanchez A."/>
            <person name="Sanders M."/>
            <person name="Subramaniam C."/>
            <person name="Tay Y."/>
            <person name="Dear P."/>
            <person name="Doerig C."/>
            <person name="Gruber A."/>
            <person name="Parkinson J."/>
            <person name="Shirley M."/>
            <person name="Wan K.L."/>
            <person name="Berriman M."/>
            <person name="Tomley F."/>
            <person name="Pain A."/>
        </authorList>
    </citation>
    <scope>NUCLEOTIDE SEQUENCE [LARGE SCALE GENOMIC DNA]</scope>
    <source>
        <strain evidence="2">Houghton</strain>
    </source>
</reference>
<feature type="region of interest" description="Disordered" evidence="1">
    <location>
        <begin position="168"/>
        <end position="206"/>
    </location>
</feature>
<feature type="region of interest" description="Disordered" evidence="1">
    <location>
        <begin position="1"/>
        <end position="71"/>
    </location>
</feature>
<feature type="compositionally biased region" description="Basic and acidic residues" evidence="1">
    <location>
        <begin position="647"/>
        <end position="659"/>
    </location>
</feature>
<dbReference type="EMBL" id="HG689089">
    <property type="protein sequence ID" value="CDI73881.1"/>
    <property type="molecule type" value="Genomic_DNA"/>
</dbReference>